<organism evidence="2">
    <name type="scientific">Tanacetum cinerariifolium</name>
    <name type="common">Dalmatian daisy</name>
    <name type="synonym">Chrysanthemum cinerariifolium</name>
    <dbReference type="NCBI Taxonomy" id="118510"/>
    <lineage>
        <taxon>Eukaryota</taxon>
        <taxon>Viridiplantae</taxon>
        <taxon>Streptophyta</taxon>
        <taxon>Embryophyta</taxon>
        <taxon>Tracheophyta</taxon>
        <taxon>Spermatophyta</taxon>
        <taxon>Magnoliopsida</taxon>
        <taxon>eudicotyledons</taxon>
        <taxon>Gunneridae</taxon>
        <taxon>Pentapetalae</taxon>
        <taxon>asterids</taxon>
        <taxon>campanulids</taxon>
        <taxon>Asterales</taxon>
        <taxon>Asteraceae</taxon>
        <taxon>Asteroideae</taxon>
        <taxon>Anthemideae</taxon>
        <taxon>Anthemidinae</taxon>
        <taxon>Tanacetum</taxon>
    </lineage>
</organism>
<feature type="compositionally biased region" description="Acidic residues" evidence="1">
    <location>
        <begin position="21"/>
        <end position="34"/>
    </location>
</feature>
<gene>
    <name evidence="2" type="ORF">Tci_032377</name>
</gene>
<proteinExistence type="predicted"/>
<dbReference type="EMBL" id="BKCJ010004328">
    <property type="protein sequence ID" value="GEU60399.1"/>
    <property type="molecule type" value="Genomic_DNA"/>
</dbReference>
<feature type="region of interest" description="Disordered" evidence="1">
    <location>
        <begin position="1"/>
        <end position="34"/>
    </location>
</feature>
<dbReference type="PANTHER" id="PTHR33067:SF35">
    <property type="entry name" value="ASPARTIC PEPTIDASE DDI1-TYPE DOMAIN-CONTAINING PROTEIN"/>
    <property type="match status" value="1"/>
</dbReference>
<protein>
    <recommendedName>
        <fullName evidence="3">Reverse transcriptase domain-containing protein</fullName>
    </recommendedName>
</protein>
<evidence type="ECO:0008006" key="3">
    <source>
        <dbReference type="Google" id="ProtNLM"/>
    </source>
</evidence>
<accession>A0A6L2LH73</accession>
<sequence length="243" mass="27997">MVKGKREQNRSLALKAKKESSDEDSSTSNSEDEEYAMAVRDFKKFFKRRRRFVKQPHDERKSSKEIKTTKMAKAKENVLNVEIQIISSESVQNYQETTIKEPSVEDHGVRATKMKKKRLKTKNVLWLKHLMRLKKQNNDDEDERLLSIFKQIHINLPFLEAMFHIPKGAKILKDLLSHKEKLEKTKSSVKLSEKCSAIIQRNLPQKEGNPGSFTLPCLIEPLAVKNALADLGASINLMPHSLF</sequence>
<evidence type="ECO:0000256" key="1">
    <source>
        <dbReference type="SAM" id="MobiDB-lite"/>
    </source>
</evidence>
<reference evidence="2" key="1">
    <citation type="journal article" date="2019" name="Sci. Rep.">
        <title>Draft genome of Tanacetum cinerariifolium, the natural source of mosquito coil.</title>
        <authorList>
            <person name="Yamashiro T."/>
            <person name="Shiraishi A."/>
            <person name="Satake H."/>
            <person name="Nakayama K."/>
        </authorList>
    </citation>
    <scope>NUCLEOTIDE SEQUENCE</scope>
</reference>
<name>A0A6L2LH73_TANCI</name>
<dbReference type="AlphaFoldDB" id="A0A6L2LH73"/>
<evidence type="ECO:0000313" key="2">
    <source>
        <dbReference type="EMBL" id="GEU60399.1"/>
    </source>
</evidence>
<comment type="caution">
    <text evidence="2">The sequence shown here is derived from an EMBL/GenBank/DDBJ whole genome shotgun (WGS) entry which is preliminary data.</text>
</comment>
<dbReference type="PANTHER" id="PTHR33067">
    <property type="entry name" value="RNA-DIRECTED DNA POLYMERASE-RELATED"/>
    <property type="match status" value="1"/>
</dbReference>